<name>A0ABP5X7D2_9ACTN</name>
<proteinExistence type="predicted"/>
<evidence type="ECO:0000313" key="1">
    <source>
        <dbReference type="EMBL" id="GAA2442555.1"/>
    </source>
</evidence>
<dbReference type="Proteomes" id="UP001501231">
    <property type="component" value="Unassembled WGS sequence"/>
</dbReference>
<reference evidence="2" key="1">
    <citation type="journal article" date="2019" name="Int. J. Syst. Evol. Microbiol.">
        <title>The Global Catalogue of Microorganisms (GCM) 10K type strain sequencing project: providing services to taxonomists for standard genome sequencing and annotation.</title>
        <authorList>
            <consortium name="The Broad Institute Genomics Platform"/>
            <consortium name="The Broad Institute Genome Sequencing Center for Infectious Disease"/>
            <person name="Wu L."/>
            <person name="Ma J."/>
        </authorList>
    </citation>
    <scope>NUCLEOTIDE SEQUENCE [LARGE SCALE GENOMIC DNA]</scope>
    <source>
        <strain evidence="2">JCM 3325</strain>
    </source>
</reference>
<organism evidence="1 2">
    <name type="scientific">Actinomadura vinacea</name>
    <dbReference type="NCBI Taxonomy" id="115336"/>
    <lineage>
        <taxon>Bacteria</taxon>
        <taxon>Bacillati</taxon>
        <taxon>Actinomycetota</taxon>
        <taxon>Actinomycetes</taxon>
        <taxon>Streptosporangiales</taxon>
        <taxon>Thermomonosporaceae</taxon>
        <taxon>Actinomadura</taxon>
    </lineage>
</organism>
<gene>
    <name evidence="1" type="ORF">GCM10010191_68600</name>
</gene>
<dbReference type="EMBL" id="BAAARW010000026">
    <property type="protein sequence ID" value="GAA2442555.1"/>
    <property type="molecule type" value="Genomic_DNA"/>
</dbReference>
<evidence type="ECO:0000313" key="2">
    <source>
        <dbReference type="Proteomes" id="UP001501231"/>
    </source>
</evidence>
<comment type="caution">
    <text evidence="1">The sequence shown here is derived from an EMBL/GenBank/DDBJ whole genome shotgun (WGS) entry which is preliminary data.</text>
</comment>
<accession>A0ABP5X7D2</accession>
<sequence length="115" mass="12378">MIGANEFDPLEQRTHGLLRLTEAGSIQPPVRHPHACGRPLFGEEFFRSFGRHPARAAPFPDVVRGSGPPAVLDLGDLRVAVPSCGLRESLAAQARIEPNLPKLVGKMLPGLLRTG</sequence>
<protein>
    <submittedName>
        <fullName evidence="1">Uncharacterized protein</fullName>
    </submittedName>
</protein>
<keyword evidence="2" id="KW-1185">Reference proteome</keyword>